<keyword evidence="2 4" id="KW-0378">Hydrolase</keyword>
<proteinExistence type="inferred from homology"/>
<dbReference type="Pfam" id="PF01183">
    <property type="entry name" value="Glyco_hydro_25"/>
    <property type="match status" value="1"/>
</dbReference>
<dbReference type="Proteomes" id="UP000005388">
    <property type="component" value="Unassembled WGS sequence"/>
</dbReference>
<dbReference type="eggNOG" id="COG3757">
    <property type="taxonomic scope" value="Bacteria"/>
</dbReference>
<evidence type="ECO:0000256" key="2">
    <source>
        <dbReference type="ARBA" id="ARBA00022801"/>
    </source>
</evidence>
<dbReference type="EC" id="3.2.1.17" evidence="4"/>
<dbReference type="Gene3D" id="3.20.20.80">
    <property type="entry name" value="Glycosidases"/>
    <property type="match status" value="1"/>
</dbReference>
<dbReference type="GO" id="GO:0016998">
    <property type="term" value="P:cell wall macromolecule catabolic process"/>
    <property type="evidence" value="ECO:0007669"/>
    <property type="project" value="InterPro"/>
</dbReference>
<accession>G5KEL2</accession>
<comment type="similarity">
    <text evidence="1">Belongs to the glycosyl hydrolase 25 family.</text>
</comment>
<dbReference type="InterPro" id="IPR017853">
    <property type="entry name" value="GH"/>
</dbReference>
<name>G5KEL2_9STRE</name>
<dbReference type="InterPro" id="IPR002053">
    <property type="entry name" value="Glyco_hydro_25"/>
</dbReference>
<sequence length="290" mass="32484">MKANEYFIDVSAYQPADLGYTTQASGTSNTIIKVTEGTGWVSPYKDAQASTSNPIGYYHFARFGGNVNQAIAEATHCLNNVGNKKVNYIVCDYEDSASANMQANTNAIIAFMDTCKSYGYQPIYYSYKPYTLANVAYQQILTKYPDSLWMAAYPSYNVTPDPVWSIFPALDGIRWWQFTSTGISGGLDKNVVLIDDNVHTAPKTTVKIEDYTEDEDMFVFTANSDLGSVNNDFKKFGKGATFLIIPSRAKIRYVGTSDERNWLLKTKKIEEFKGGPADMFRCLTLFDLKF</sequence>
<dbReference type="PANTHER" id="PTHR34135">
    <property type="entry name" value="LYSOZYME"/>
    <property type="match status" value="1"/>
</dbReference>
<evidence type="ECO:0000256" key="3">
    <source>
        <dbReference type="ARBA" id="ARBA00023295"/>
    </source>
</evidence>
<evidence type="ECO:0000313" key="5">
    <source>
        <dbReference type="Proteomes" id="UP000005388"/>
    </source>
</evidence>
<dbReference type="AlphaFoldDB" id="G5KEL2"/>
<evidence type="ECO:0000313" key="4">
    <source>
        <dbReference type="EMBL" id="EHJ57257.1"/>
    </source>
</evidence>
<dbReference type="GO" id="GO:0009253">
    <property type="term" value="P:peptidoglycan catabolic process"/>
    <property type="evidence" value="ECO:0007669"/>
    <property type="project" value="InterPro"/>
</dbReference>
<dbReference type="PANTHER" id="PTHR34135:SF2">
    <property type="entry name" value="LYSOZYME"/>
    <property type="match status" value="1"/>
</dbReference>
<dbReference type="STRING" id="764291.STRUR_0847"/>
<keyword evidence="5" id="KW-1185">Reference proteome</keyword>
<reference evidence="4 5" key="1">
    <citation type="journal article" date="2014" name="Int. J. Syst. Evol. Microbiol.">
        <title>Phylogenomics and the dynamic genome evolution of the genus Streptococcus.</title>
        <authorList>
            <consortium name="The Broad Institute Genome Sequencing Platform"/>
            <person name="Richards V.P."/>
            <person name="Palmer S.R."/>
            <person name="Pavinski Bitar P.D."/>
            <person name="Qin X."/>
            <person name="Weinstock G.M."/>
            <person name="Highlander S.K."/>
            <person name="Town C.D."/>
            <person name="Burne R.A."/>
            <person name="Stanhope M.J."/>
        </authorList>
    </citation>
    <scope>NUCLEOTIDE SEQUENCE [LARGE SCALE GENOMIC DNA]</scope>
    <source>
        <strain evidence="4 5">2285-97</strain>
    </source>
</reference>
<comment type="caution">
    <text evidence="4">The sequence shown here is derived from an EMBL/GenBank/DDBJ whole genome shotgun (WGS) entry which is preliminary data.</text>
</comment>
<protein>
    <submittedName>
        <fullName evidence="4">Lysozyme</fullName>
        <ecNumber evidence="4">3.2.1.17</ecNumber>
    </submittedName>
</protein>
<dbReference type="PROSITE" id="PS51904">
    <property type="entry name" value="GLYCOSYL_HYDROL_F25_2"/>
    <property type="match status" value="1"/>
</dbReference>
<keyword evidence="3 4" id="KW-0326">Glycosidase</keyword>
<dbReference type="GO" id="GO:0016052">
    <property type="term" value="P:carbohydrate catabolic process"/>
    <property type="evidence" value="ECO:0007669"/>
    <property type="project" value="TreeGrafter"/>
</dbReference>
<organism evidence="4 5">
    <name type="scientific">Streptococcus urinalis 2285-97</name>
    <dbReference type="NCBI Taxonomy" id="764291"/>
    <lineage>
        <taxon>Bacteria</taxon>
        <taxon>Bacillati</taxon>
        <taxon>Bacillota</taxon>
        <taxon>Bacilli</taxon>
        <taxon>Lactobacillales</taxon>
        <taxon>Streptococcaceae</taxon>
        <taxon>Streptococcus</taxon>
    </lineage>
</organism>
<dbReference type="InterPro" id="IPR018077">
    <property type="entry name" value="Glyco_hydro_fam25_subgr"/>
</dbReference>
<dbReference type="GO" id="GO:0003796">
    <property type="term" value="F:lysozyme activity"/>
    <property type="evidence" value="ECO:0007669"/>
    <property type="project" value="UniProtKB-EC"/>
</dbReference>
<dbReference type="SMART" id="SM00641">
    <property type="entry name" value="Glyco_25"/>
    <property type="match status" value="1"/>
</dbReference>
<gene>
    <name evidence="4" type="ORF">STRUR_0847</name>
</gene>
<dbReference type="EMBL" id="AEUZ02000001">
    <property type="protein sequence ID" value="EHJ57257.1"/>
    <property type="molecule type" value="Genomic_DNA"/>
</dbReference>
<dbReference type="SUPFAM" id="SSF51445">
    <property type="entry name" value="(Trans)glycosidases"/>
    <property type="match status" value="1"/>
</dbReference>
<evidence type="ECO:0000256" key="1">
    <source>
        <dbReference type="ARBA" id="ARBA00010646"/>
    </source>
</evidence>